<reference evidence="1 2" key="1">
    <citation type="submission" date="2020-10" db="EMBL/GenBank/DDBJ databases">
        <title>Identification of Nocardia species via Next-generation sequencing and recognition of intraspecies genetic diversity.</title>
        <authorList>
            <person name="Li P."/>
            <person name="Li P."/>
            <person name="Lu B."/>
        </authorList>
    </citation>
    <scope>NUCLEOTIDE SEQUENCE [LARGE SCALE GENOMIC DNA]</scope>
    <source>
        <strain evidence="1 2">BJ06-0157</strain>
    </source>
</reference>
<dbReference type="GO" id="GO:0016874">
    <property type="term" value="F:ligase activity"/>
    <property type="evidence" value="ECO:0007669"/>
    <property type="project" value="UniProtKB-KW"/>
</dbReference>
<keyword evidence="1" id="KW-0436">Ligase</keyword>
<dbReference type="Proteomes" id="UP000702209">
    <property type="component" value="Unassembled WGS sequence"/>
</dbReference>
<accession>A0ABS0CYU0</accession>
<dbReference type="Pfam" id="PF13563">
    <property type="entry name" value="2_5_RNA_ligase2"/>
    <property type="match status" value="1"/>
</dbReference>
<comment type="caution">
    <text evidence="1">The sequence shown here is derived from an EMBL/GenBank/DDBJ whole genome shotgun (WGS) entry which is preliminary data.</text>
</comment>
<name>A0ABS0CYU0_9NOCA</name>
<dbReference type="RefSeq" id="WP_195132976.1">
    <property type="nucleotide sequence ID" value="NZ_JADLQX010000031.1"/>
</dbReference>
<evidence type="ECO:0000313" key="1">
    <source>
        <dbReference type="EMBL" id="MBF6301767.1"/>
    </source>
</evidence>
<dbReference type="InterPro" id="IPR009097">
    <property type="entry name" value="Cyclic_Pdiesterase"/>
</dbReference>
<evidence type="ECO:0000313" key="2">
    <source>
        <dbReference type="Proteomes" id="UP000702209"/>
    </source>
</evidence>
<gene>
    <name evidence="1" type="ORF">IU459_30115</name>
</gene>
<keyword evidence="2" id="KW-1185">Reference proteome</keyword>
<dbReference type="EMBL" id="JADLQX010000031">
    <property type="protein sequence ID" value="MBF6301767.1"/>
    <property type="molecule type" value="Genomic_DNA"/>
</dbReference>
<organism evidence="1 2">
    <name type="scientific">Nocardia amamiensis</name>
    <dbReference type="NCBI Taxonomy" id="404578"/>
    <lineage>
        <taxon>Bacteria</taxon>
        <taxon>Bacillati</taxon>
        <taxon>Actinomycetota</taxon>
        <taxon>Actinomycetes</taxon>
        <taxon>Mycobacteriales</taxon>
        <taxon>Nocardiaceae</taxon>
        <taxon>Nocardia</taxon>
    </lineage>
</organism>
<protein>
    <submittedName>
        <fullName evidence="1">2'-5' RNA ligase family protein</fullName>
    </submittedName>
</protein>
<proteinExistence type="predicted"/>
<dbReference type="SUPFAM" id="SSF55144">
    <property type="entry name" value="LigT-like"/>
    <property type="match status" value="1"/>
</dbReference>
<dbReference type="Gene3D" id="3.90.1140.10">
    <property type="entry name" value="Cyclic phosphodiesterase"/>
    <property type="match status" value="1"/>
</dbReference>
<sequence length="228" mass="24919">MNSMGSVEVGGGSQNMRHNDDRLGVLGYYWFLTFEQSPELLALVKECQASISLPHYDLTPPDSLHLTLDRIAYFGEVAPEQLDAVKTAAVLACRDVPPFDISFEHLRSIRGAVVFDVSPAWRVRILQKTLRSATLAAYPEASVKASQSDPHVTIGYPNAETFSEADTAAAVARPNSTVHSADVAVTEAVMVLLERQQHSYSWQVIARIPLGTSQSATALQPMREAPQL</sequence>